<evidence type="ECO:0000313" key="2">
    <source>
        <dbReference type="EMBL" id="ORA24893.1"/>
    </source>
</evidence>
<evidence type="ECO:0000256" key="1">
    <source>
        <dbReference type="SAM" id="MobiDB-lite"/>
    </source>
</evidence>
<protein>
    <submittedName>
        <fullName evidence="2">Uncharacterized protein</fullName>
    </submittedName>
</protein>
<dbReference type="STRING" id="1927124.BST13_33530"/>
<dbReference type="AlphaFoldDB" id="A0A1X0A489"/>
<dbReference type="RefSeq" id="WP_083169894.1">
    <property type="nucleotide sequence ID" value="NZ_MVHF01000055.1"/>
</dbReference>
<sequence>MSAAKAGTYVLVASAFHRIEGDGDDAVRRRYKRGDKVALSKSEAARLAVPTYIGGRAVPAPFAKAADVPPGDDLAAGLPVDGPIVTVGDPVVGGGGGANLAEGQAIPGVNGDAGQASGAELGDGRPAKSATLDVWKAYAVKVGAVTEEQAGEMTKSQLQEAVARPHDSTSE</sequence>
<reference evidence="2 3" key="1">
    <citation type="submission" date="2017-02" db="EMBL/GenBank/DDBJ databases">
        <title>The new phylogeny of genus Mycobacterium.</title>
        <authorList>
            <person name="Tortoli E."/>
            <person name="Trovato A."/>
            <person name="Cirillo D.M."/>
        </authorList>
    </citation>
    <scope>NUCLEOTIDE SEQUENCE [LARGE SCALE GENOMIC DNA]</scope>
    <source>
        <strain evidence="2 3">RW6</strain>
    </source>
</reference>
<organism evidence="2 3">
    <name type="scientific">Mycobacterium aquaticum</name>
    <dbReference type="NCBI Taxonomy" id="1927124"/>
    <lineage>
        <taxon>Bacteria</taxon>
        <taxon>Bacillati</taxon>
        <taxon>Actinomycetota</taxon>
        <taxon>Actinomycetes</taxon>
        <taxon>Mycobacteriales</taxon>
        <taxon>Mycobacteriaceae</taxon>
        <taxon>Mycobacterium</taxon>
    </lineage>
</organism>
<accession>A0A1X0A489</accession>
<keyword evidence="3" id="KW-1185">Reference proteome</keyword>
<comment type="caution">
    <text evidence="2">The sequence shown here is derived from an EMBL/GenBank/DDBJ whole genome shotgun (WGS) entry which is preliminary data.</text>
</comment>
<name>A0A1X0A489_9MYCO</name>
<gene>
    <name evidence="2" type="ORF">BST13_33530</name>
</gene>
<feature type="region of interest" description="Disordered" evidence="1">
    <location>
        <begin position="148"/>
        <end position="171"/>
    </location>
</feature>
<dbReference type="EMBL" id="MVHF01000055">
    <property type="protein sequence ID" value="ORA24893.1"/>
    <property type="molecule type" value="Genomic_DNA"/>
</dbReference>
<proteinExistence type="predicted"/>
<dbReference type="Proteomes" id="UP000192448">
    <property type="component" value="Unassembled WGS sequence"/>
</dbReference>
<evidence type="ECO:0000313" key="3">
    <source>
        <dbReference type="Proteomes" id="UP000192448"/>
    </source>
</evidence>